<dbReference type="Gene3D" id="3.40.50.1110">
    <property type="entry name" value="SGNH hydrolase"/>
    <property type="match status" value="2"/>
</dbReference>
<dbReference type="Gene3D" id="2.130.10.10">
    <property type="entry name" value="YVTN repeat-like/Quinoprotein amine dehydrogenase"/>
    <property type="match status" value="1"/>
</dbReference>
<accession>A0ABS8NFX3</accession>
<evidence type="ECO:0000313" key="7">
    <source>
        <dbReference type="Proteomes" id="UP001430306"/>
    </source>
</evidence>
<keyword evidence="7" id="KW-1185">Reference proteome</keyword>
<keyword evidence="2" id="KW-0378">Hydrolase</keyword>
<dbReference type="InterPro" id="IPR015943">
    <property type="entry name" value="WD40/YVTN_repeat-like_dom_sf"/>
</dbReference>
<evidence type="ECO:0000313" key="6">
    <source>
        <dbReference type="EMBL" id="MCC9642435.1"/>
    </source>
</evidence>
<evidence type="ECO:0000259" key="4">
    <source>
        <dbReference type="Pfam" id="PF13472"/>
    </source>
</evidence>
<dbReference type="InterPro" id="IPR008979">
    <property type="entry name" value="Galactose-bd-like_sf"/>
</dbReference>
<organism evidence="6 7">
    <name type="scientific">Rhodopirellula halodulae</name>
    <dbReference type="NCBI Taxonomy" id="2894198"/>
    <lineage>
        <taxon>Bacteria</taxon>
        <taxon>Pseudomonadati</taxon>
        <taxon>Planctomycetota</taxon>
        <taxon>Planctomycetia</taxon>
        <taxon>Pirellulales</taxon>
        <taxon>Pirellulaceae</taxon>
        <taxon>Rhodopirellula</taxon>
    </lineage>
</organism>
<dbReference type="Gene3D" id="2.60.120.430">
    <property type="entry name" value="Galactose-binding lectin"/>
    <property type="match status" value="1"/>
</dbReference>
<evidence type="ECO:0000256" key="3">
    <source>
        <dbReference type="SAM" id="MobiDB-lite"/>
    </source>
</evidence>
<dbReference type="InterPro" id="IPR013830">
    <property type="entry name" value="SGNH_hydro"/>
</dbReference>
<dbReference type="SUPFAM" id="SSF49785">
    <property type="entry name" value="Galactose-binding domain-like"/>
    <property type="match status" value="1"/>
</dbReference>
<dbReference type="InterPro" id="IPR037459">
    <property type="entry name" value="RhgT-like"/>
</dbReference>
<protein>
    <submittedName>
        <fullName evidence="6">GDSL-type esterase/lipase family protein</fullName>
    </submittedName>
</protein>
<dbReference type="PANTHER" id="PTHR43695:SF1">
    <property type="entry name" value="RHAMNOGALACTURONAN ACETYLESTERASE"/>
    <property type="match status" value="1"/>
</dbReference>
<comment type="caution">
    <text evidence="6">The sequence shown here is derived from an EMBL/GenBank/DDBJ whole genome shotgun (WGS) entry which is preliminary data.</text>
</comment>
<feature type="domain" description="SGNH hydrolase-type esterase" evidence="4">
    <location>
        <begin position="443"/>
        <end position="650"/>
    </location>
</feature>
<comment type="similarity">
    <text evidence="1">Belongs to the 'GDSL' lipolytic enzyme family.</text>
</comment>
<feature type="domain" description="SGNH hydrolase-type esterase" evidence="4">
    <location>
        <begin position="816"/>
        <end position="961"/>
    </location>
</feature>
<dbReference type="Pfam" id="PF14583">
    <property type="entry name" value="Pectate_lyase22"/>
    <property type="match status" value="1"/>
</dbReference>
<name>A0ABS8NFX3_9BACT</name>
<feature type="region of interest" description="Disordered" evidence="3">
    <location>
        <begin position="316"/>
        <end position="336"/>
    </location>
</feature>
<evidence type="ECO:0000259" key="5">
    <source>
        <dbReference type="Pfam" id="PF14583"/>
    </source>
</evidence>
<dbReference type="PANTHER" id="PTHR43695">
    <property type="entry name" value="PUTATIVE (AFU_ORTHOLOGUE AFUA_2G17250)-RELATED"/>
    <property type="match status" value="1"/>
</dbReference>
<evidence type="ECO:0000256" key="2">
    <source>
        <dbReference type="ARBA" id="ARBA00022801"/>
    </source>
</evidence>
<feature type="domain" description="Oligogalacturonate lyase" evidence="5">
    <location>
        <begin position="32"/>
        <end position="415"/>
    </location>
</feature>
<feature type="compositionally biased region" description="Pro residues" evidence="3">
    <location>
        <begin position="1053"/>
        <end position="1062"/>
    </location>
</feature>
<proteinExistence type="inferred from homology"/>
<dbReference type="Pfam" id="PF13472">
    <property type="entry name" value="Lipase_GDSL_2"/>
    <property type="match status" value="2"/>
</dbReference>
<gene>
    <name evidence="6" type="ORF">LOC71_09130</name>
</gene>
<feature type="region of interest" description="Disordered" evidence="3">
    <location>
        <begin position="1034"/>
        <end position="1062"/>
    </location>
</feature>
<dbReference type="RefSeq" id="WP_230273242.1">
    <property type="nucleotide sequence ID" value="NZ_JAJKFW010000020.1"/>
</dbReference>
<sequence>MFHQPLRHLLTWGCCLVGSLCFADEPPRDWIDPQTGHRVIRLSNDPGSASMYFHQNAYTPEGDKLLISTPRGLETVDLATRELKVVVPRQSYRMGGSSGVEMGRKSRHVYYATRSEEGTLVRRTHVDTGETDDLVVLPRGASFNGVNADETLLFGTIREFSPGERSRSRDRGRNRQRSTDRSMKLFTADVATGEINTFHPAKAWLNHLQCSPTDPNLGLFCHEGIWQDVDRVWTVRFGSDDARLMHTRQQRYDIAGHEFFGADGKWVWYDLQTPRAERFWLAGVNVETGERIRYRLKREEWSVHYNVSRDGKLFAGDGGGPNSVANQTPLPEKRRLNPPGNGQWIYLFRPSDSFTDATVSGETAKSGEFIAERLVNLADHDYDLEPNVTFTPDGKWIVFRSNMHGERHVYMVNVQAEQSVSDCSATIEKPQDEKPQDKPRLVLIGDSTVKNGSGKGDSGLFGWGQVLSEHFDTGQIDIENRALGGRSSRSYLTEGLWQKSLERLREGDFVMMQFGHNDGGQMFRGDRPRASIKGNGDETEDGVVEASGKEETVHSFGWYLRKYIADAKAKGAIPIVLSQVPRDRWDEGRVIRSDKDYGLWAQQAAEQAGALYIDLNEIVSQHYEAVGANKVDRDYFTADDWTHTTREGAEVNAACVAKGIRTLNDCKLKNFLLQPELQSNSLEESTWKFDFSDDALVDGENPFPLQLKEGNYRVTLRFGHPTKATSTTVKAEARRLMIEDARTNPGEFHEDSFVVNVRHSDIDENDRVRLNQRETGPPIHPNWDDQLSFEFSGPYPGVASMTIERSPKTTTLFIAGDSTVTDQKKEPYAGWGQMLPRFFGPDISVANHAESGLALRSFESQRRLHKVLSQMQTGDYMLIQFGHNDQKDSREGAGPFTTYKTKLTEFVDQVRERGGNPVLVTSMERLRMDSDGHQTATLADYADAVRKVGIKKDVPVIDLHAMSLQFYAALGPQKATRAFVFYPAGSFPGQKEDLKDRTHHNAYGAYELARCMVEGIRSQVPDLAKHLRRDITTFDPSMPDDPDQFRLPASPVVQPPQKPAGD</sequence>
<dbReference type="SUPFAM" id="SSF52266">
    <property type="entry name" value="SGNH hydrolase"/>
    <property type="match status" value="2"/>
</dbReference>
<feature type="region of interest" description="Disordered" evidence="3">
    <location>
        <begin position="520"/>
        <end position="545"/>
    </location>
</feature>
<feature type="region of interest" description="Disordered" evidence="3">
    <location>
        <begin position="162"/>
        <end position="182"/>
    </location>
</feature>
<reference evidence="6" key="1">
    <citation type="submission" date="2021-11" db="EMBL/GenBank/DDBJ databases">
        <title>Genome sequence.</title>
        <authorList>
            <person name="Sun Q."/>
        </authorList>
    </citation>
    <scope>NUCLEOTIDE SEQUENCE</scope>
    <source>
        <strain evidence="6">JC740</strain>
    </source>
</reference>
<dbReference type="Proteomes" id="UP001430306">
    <property type="component" value="Unassembled WGS sequence"/>
</dbReference>
<dbReference type="SUPFAM" id="SSF82171">
    <property type="entry name" value="DPP6 N-terminal domain-like"/>
    <property type="match status" value="1"/>
</dbReference>
<dbReference type="CDD" id="cd01821">
    <property type="entry name" value="Rhamnogalacturan_acetylesterase_like"/>
    <property type="match status" value="2"/>
</dbReference>
<dbReference type="EMBL" id="JAJKFW010000020">
    <property type="protein sequence ID" value="MCC9642435.1"/>
    <property type="molecule type" value="Genomic_DNA"/>
</dbReference>
<dbReference type="InterPro" id="IPR027946">
    <property type="entry name" value="Ogl_dom"/>
</dbReference>
<evidence type="ECO:0000256" key="1">
    <source>
        <dbReference type="ARBA" id="ARBA00008668"/>
    </source>
</evidence>
<dbReference type="InterPro" id="IPR036514">
    <property type="entry name" value="SGNH_hydro_sf"/>
</dbReference>